<accession>A0A0W8FX66</accession>
<keyword evidence="5 14" id="KW-0436">Ligase</keyword>
<keyword evidence="4" id="KW-0820">tRNA-binding</keyword>
<keyword evidence="11" id="KW-0648">Protein biosynthesis</keyword>
<dbReference type="InterPro" id="IPR005121">
    <property type="entry name" value="Fdx_antiC-bd"/>
</dbReference>
<reference evidence="14" key="1">
    <citation type="journal article" date="2015" name="Proc. Natl. Acad. Sci. U.S.A.">
        <title>Networks of energetic and metabolic interactions define dynamics in microbial communities.</title>
        <authorList>
            <person name="Embree M."/>
            <person name="Liu J.K."/>
            <person name="Al-Bassam M.M."/>
            <person name="Zengler K."/>
        </authorList>
    </citation>
    <scope>NUCLEOTIDE SEQUENCE</scope>
</reference>
<dbReference type="InterPro" id="IPR036690">
    <property type="entry name" value="Fdx_antiC-bd_sf"/>
</dbReference>
<proteinExistence type="predicted"/>
<dbReference type="PROSITE" id="PS51447">
    <property type="entry name" value="FDX_ACB"/>
    <property type="match status" value="1"/>
</dbReference>
<keyword evidence="7" id="KW-0547">Nucleotide-binding</keyword>
<evidence type="ECO:0000256" key="11">
    <source>
        <dbReference type="ARBA" id="ARBA00022917"/>
    </source>
</evidence>
<keyword evidence="9" id="KW-0460">Magnesium</keyword>
<keyword evidence="12 14" id="KW-0030">Aminoacyl-tRNA synthetase</keyword>
<evidence type="ECO:0000256" key="2">
    <source>
        <dbReference type="ARBA" id="ARBA00004496"/>
    </source>
</evidence>
<comment type="caution">
    <text evidence="14">The sequence shown here is derived from an EMBL/GenBank/DDBJ whole genome shotgun (WGS) entry which is preliminary data.</text>
</comment>
<evidence type="ECO:0000256" key="8">
    <source>
        <dbReference type="ARBA" id="ARBA00022840"/>
    </source>
</evidence>
<evidence type="ECO:0000256" key="10">
    <source>
        <dbReference type="ARBA" id="ARBA00022884"/>
    </source>
</evidence>
<comment type="subcellular location">
    <subcellularLocation>
        <location evidence="2">Cytoplasm</location>
    </subcellularLocation>
</comment>
<dbReference type="EMBL" id="LNQE01000694">
    <property type="protein sequence ID" value="KUG25409.1"/>
    <property type="molecule type" value="Genomic_DNA"/>
</dbReference>
<keyword evidence="3" id="KW-0963">Cytoplasm</keyword>
<dbReference type="GO" id="GO:0000049">
    <property type="term" value="F:tRNA binding"/>
    <property type="evidence" value="ECO:0007669"/>
    <property type="project" value="UniProtKB-KW"/>
</dbReference>
<evidence type="ECO:0000313" key="14">
    <source>
        <dbReference type="EMBL" id="KUG25409.1"/>
    </source>
</evidence>
<dbReference type="FunFam" id="3.30.70.380:FF:000001">
    <property type="entry name" value="Phenylalanine--tRNA ligase beta subunit"/>
    <property type="match status" value="1"/>
</dbReference>
<dbReference type="AlphaFoldDB" id="A0A0W8FX66"/>
<gene>
    <name evidence="14" type="ORF">ASZ90_004774</name>
</gene>
<keyword evidence="10" id="KW-0694">RNA-binding</keyword>
<evidence type="ECO:0000256" key="9">
    <source>
        <dbReference type="ARBA" id="ARBA00022842"/>
    </source>
</evidence>
<dbReference type="GO" id="GO:0004826">
    <property type="term" value="F:phenylalanine-tRNA ligase activity"/>
    <property type="evidence" value="ECO:0007669"/>
    <property type="project" value="UniProtKB-EC"/>
</dbReference>
<evidence type="ECO:0000256" key="5">
    <source>
        <dbReference type="ARBA" id="ARBA00022598"/>
    </source>
</evidence>
<dbReference type="EC" id="6.1.1.20" evidence="14"/>
<dbReference type="SMART" id="SM00896">
    <property type="entry name" value="FDX-ACB"/>
    <property type="match status" value="1"/>
</dbReference>
<dbReference type="Pfam" id="PF03147">
    <property type="entry name" value="FDX-ACB"/>
    <property type="match status" value="1"/>
</dbReference>
<evidence type="ECO:0000256" key="1">
    <source>
        <dbReference type="ARBA" id="ARBA00001946"/>
    </source>
</evidence>
<dbReference type="Gene3D" id="3.30.70.380">
    <property type="entry name" value="Ferrodoxin-fold anticodon-binding domain"/>
    <property type="match status" value="1"/>
</dbReference>
<evidence type="ECO:0000256" key="12">
    <source>
        <dbReference type="ARBA" id="ARBA00023146"/>
    </source>
</evidence>
<dbReference type="SUPFAM" id="SSF54991">
    <property type="entry name" value="Anticodon-binding domain of PheRS"/>
    <property type="match status" value="1"/>
</dbReference>
<dbReference type="GO" id="GO:0005524">
    <property type="term" value="F:ATP binding"/>
    <property type="evidence" value="ECO:0007669"/>
    <property type="project" value="UniProtKB-KW"/>
</dbReference>
<evidence type="ECO:0000256" key="7">
    <source>
        <dbReference type="ARBA" id="ARBA00022741"/>
    </source>
</evidence>
<feature type="domain" description="FDX-ACB" evidence="13">
    <location>
        <begin position="78"/>
        <end position="171"/>
    </location>
</feature>
<protein>
    <submittedName>
        <fullName evidence="14">Phenylalanyl-trna synthetase beta chain</fullName>
        <ecNumber evidence="14">6.1.1.20</ecNumber>
    </submittedName>
</protein>
<evidence type="ECO:0000259" key="13">
    <source>
        <dbReference type="PROSITE" id="PS51447"/>
    </source>
</evidence>
<keyword evidence="8" id="KW-0067">ATP-binding</keyword>
<dbReference type="GO" id="GO:0005737">
    <property type="term" value="C:cytoplasm"/>
    <property type="evidence" value="ECO:0007669"/>
    <property type="project" value="UniProtKB-SubCell"/>
</dbReference>
<evidence type="ECO:0000256" key="6">
    <source>
        <dbReference type="ARBA" id="ARBA00022723"/>
    </source>
</evidence>
<sequence>MHKLGILLFTKTEYRKEDKGLKNILVYTYKNIAICKIGQVEENLLKEYDIEQEVFAAEVNIDELKKIEIKEKSFTPLLKYPKVIRDCAFVLDQNIMNSDVEKTIKDGSSNLLKNIKLFDIFESDSLGEGKKSLAFQLEYFDSTRTLTEEEVDKEFWKAIETVKRKLNAQLRGG</sequence>
<dbReference type="GO" id="GO:0006412">
    <property type="term" value="P:translation"/>
    <property type="evidence" value="ECO:0007669"/>
    <property type="project" value="UniProtKB-KW"/>
</dbReference>
<evidence type="ECO:0000256" key="3">
    <source>
        <dbReference type="ARBA" id="ARBA00022490"/>
    </source>
</evidence>
<name>A0A0W8FX66_9ZZZZ</name>
<dbReference type="GO" id="GO:0046872">
    <property type="term" value="F:metal ion binding"/>
    <property type="evidence" value="ECO:0007669"/>
    <property type="project" value="UniProtKB-KW"/>
</dbReference>
<comment type="cofactor">
    <cofactor evidence="1">
        <name>Mg(2+)</name>
        <dbReference type="ChEBI" id="CHEBI:18420"/>
    </cofactor>
</comment>
<evidence type="ECO:0000256" key="4">
    <source>
        <dbReference type="ARBA" id="ARBA00022555"/>
    </source>
</evidence>
<organism evidence="14">
    <name type="scientific">hydrocarbon metagenome</name>
    <dbReference type="NCBI Taxonomy" id="938273"/>
    <lineage>
        <taxon>unclassified sequences</taxon>
        <taxon>metagenomes</taxon>
        <taxon>ecological metagenomes</taxon>
    </lineage>
</organism>
<keyword evidence="6" id="KW-0479">Metal-binding</keyword>